<name>A0ABN6XN36_9MICO</name>
<feature type="transmembrane region" description="Helical" evidence="1">
    <location>
        <begin position="43"/>
        <end position="62"/>
    </location>
</feature>
<sequence length="83" mass="8769">MGILLALGRTVLWARITASLLVLLGMVNVGAGVAHLASDPAPAAWVTLIQGLVVGAWGGWGFSRLPTLKNMESFVEKQKTLID</sequence>
<proteinExistence type="predicted"/>
<evidence type="ECO:0000313" key="2">
    <source>
        <dbReference type="EMBL" id="BDZ46363.1"/>
    </source>
</evidence>
<evidence type="ECO:0000256" key="1">
    <source>
        <dbReference type="SAM" id="Phobius"/>
    </source>
</evidence>
<organism evidence="2 3">
    <name type="scientific">Naasia aerilata</name>
    <dbReference type="NCBI Taxonomy" id="1162966"/>
    <lineage>
        <taxon>Bacteria</taxon>
        <taxon>Bacillati</taxon>
        <taxon>Actinomycetota</taxon>
        <taxon>Actinomycetes</taxon>
        <taxon>Micrococcales</taxon>
        <taxon>Microbacteriaceae</taxon>
        <taxon>Naasia</taxon>
    </lineage>
</organism>
<keyword evidence="1" id="KW-1133">Transmembrane helix</keyword>
<feature type="transmembrane region" description="Helical" evidence="1">
    <location>
        <begin position="12"/>
        <end position="37"/>
    </location>
</feature>
<gene>
    <name evidence="2" type="ORF">GCM10025866_22720</name>
</gene>
<dbReference type="RefSeq" id="WP_286276439.1">
    <property type="nucleotide sequence ID" value="NZ_AP027731.1"/>
</dbReference>
<evidence type="ECO:0008006" key="4">
    <source>
        <dbReference type="Google" id="ProtNLM"/>
    </source>
</evidence>
<keyword evidence="3" id="KW-1185">Reference proteome</keyword>
<keyword evidence="1" id="KW-0472">Membrane</keyword>
<protein>
    <recommendedName>
        <fullName evidence="4">DoxX family protein</fullName>
    </recommendedName>
</protein>
<evidence type="ECO:0000313" key="3">
    <source>
        <dbReference type="Proteomes" id="UP001321498"/>
    </source>
</evidence>
<keyword evidence="1" id="KW-0812">Transmembrane</keyword>
<reference evidence="3" key="1">
    <citation type="journal article" date="2019" name="Int. J. Syst. Evol. Microbiol.">
        <title>The Global Catalogue of Microorganisms (GCM) 10K type strain sequencing project: providing services to taxonomists for standard genome sequencing and annotation.</title>
        <authorList>
            <consortium name="The Broad Institute Genomics Platform"/>
            <consortium name="The Broad Institute Genome Sequencing Center for Infectious Disease"/>
            <person name="Wu L."/>
            <person name="Ma J."/>
        </authorList>
    </citation>
    <scope>NUCLEOTIDE SEQUENCE [LARGE SCALE GENOMIC DNA]</scope>
    <source>
        <strain evidence="3">NBRC 108725</strain>
    </source>
</reference>
<dbReference type="Proteomes" id="UP001321498">
    <property type="component" value="Chromosome"/>
</dbReference>
<accession>A0ABN6XN36</accession>
<dbReference type="EMBL" id="AP027731">
    <property type="protein sequence ID" value="BDZ46363.1"/>
    <property type="molecule type" value="Genomic_DNA"/>
</dbReference>